<dbReference type="Proteomes" id="UP000615755">
    <property type="component" value="Unassembled WGS sequence"/>
</dbReference>
<sequence length="47" mass="5282">MQQSVEQFSFTSSESTQNLCLISQITAFLNRIKKPPIGGFLFSETIN</sequence>
<accession>A0ABR9EFX2</accession>
<evidence type="ECO:0000313" key="1">
    <source>
        <dbReference type="EMBL" id="MBE0369870.1"/>
    </source>
</evidence>
<evidence type="ECO:0008006" key="3">
    <source>
        <dbReference type="Google" id="ProtNLM"/>
    </source>
</evidence>
<protein>
    <recommendedName>
        <fullName evidence="3">Orphan protein</fullName>
    </recommendedName>
</protein>
<gene>
    <name evidence="1" type="ORF">PAUR_a4459</name>
</gene>
<reference evidence="1 2" key="1">
    <citation type="submission" date="2015-03" db="EMBL/GenBank/DDBJ databases">
        <title>Genome sequence of Pseudoalteromonas aurantia.</title>
        <authorList>
            <person name="Xie B.-B."/>
            <person name="Rong J.-C."/>
            <person name="Qin Q.-L."/>
            <person name="Zhang Y.-Z."/>
        </authorList>
    </citation>
    <scope>NUCLEOTIDE SEQUENCE [LARGE SCALE GENOMIC DNA]</scope>
    <source>
        <strain evidence="1 2">208</strain>
    </source>
</reference>
<evidence type="ECO:0000313" key="2">
    <source>
        <dbReference type="Proteomes" id="UP000615755"/>
    </source>
</evidence>
<organism evidence="1 2">
    <name type="scientific">Pseudoalteromonas aurantia 208</name>
    <dbReference type="NCBI Taxonomy" id="1314867"/>
    <lineage>
        <taxon>Bacteria</taxon>
        <taxon>Pseudomonadati</taxon>
        <taxon>Pseudomonadota</taxon>
        <taxon>Gammaproteobacteria</taxon>
        <taxon>Alteromonadales</taxon>
        <taxon>Pseudoalteromonadaceae</taxon>
        <taxon>Pseudoalteromonas</taxon>
    </lineage>
</organism>
<keyword evidence="2" id="KW-1185">Reference proteome</keyword>
<dbReference type="EMBL" id="AQGV01000014">
    <property type="protein sequence ID" value="MBE0369870.1"/>
    <property type="molecule type" value="Genomic_DNA"/>
</dbReference>
<proteinExistence type="predicted"/>
<name>A0ABR9EFX2_9GAMM</name>
<comment type="caution">
    <text evidence="1">The sequence shown here is derived from an EMBL/GenBank/DDBJ whole genome shotgun (WGS) entry which is preliminary data.</text>
</comment>